<dbReference type="EMBL" id="SKFG01000013">
    <property type="protein sequence ID" value="TCZ76402.1"/>
    <property type="molecule type" value="Genomic_DNA"/>
</dbReference>
<comment type="caution">
    <text evidence="1">The sequence shown here is derived from an EMBL/GenBank/DDBJ whole genome shotgun (WGS) entry which is preliminary data.</text>
</comment>
<name>A0A4V2WNQ6_9BACL</name>
<protein>
    <submittedName>
        <fullName evidence="1">Uncharacterized protein</fullName>
    </submittedName>
</protein>
<dbReference type="AlphaFoldDB" id="A0A4V2WNQ6"/>
<sequence length="85" mass="10119">MSEMMTNEINNKTTPRHNLLGAIDDPSYEKLFAIENPHLRFYTEHSDTIILPYDRQAIQADIERLRVYKVYMNIYKKYLVNKPLA</sequence>
<gene>
    <name evidence="1" type="ORF">E0485_14495</name>
</gene>
<dbReference type="Proteomes" id="UP000295418">
    <property type="component" value="Unassembled WGS sequence"/>
</dbReference>
<reference evidence="1 2" key="1">
    <citation type="submission" date="2019-03" db="EMBL/GenBank/DDBJ databases">
        <authorList>
            <person name="Kim M.K.M."/>
        </authorList>
    </citation>
    <scope>NUCLEOTIDE SEQUENCE [LARGE SCALE GENOMIC DNA]</scope>
    <source>
        <strain evidence="1 2">18JY21-1</strain>
    </source>
</reference>
<evidence type="ECO:0000313" key="2">
    <source>
        <dbReference type="Proteomes" id="UP000295418"/>
    </source>
</evidence>
<keyword evidence="2" id="KW-1185">Reference proteome</keyword>
<accession>A0A4V2WNQ6</accession>
<dbReference type="RefSeq" id="WP_132418768.1">
    <property type="nucleotide sequence ID" value="NZ_SKFG01000013.1"/>
</dbReference>
<proteinExistence type="predicted"/>
<evidence type="ECO:0000313" key="1">
    <source>
        <dbReference type="EMBL" id="TCZ76402.1"/>
    </source>
</evidence>
<organism evidence="1 2">
    <name type="scientific">Paenibacillus albiflavus</name>
    <dbReference type="NCBI Taxonomy" id="2545760"/>
    <lineage>
        <taxon>Bacteria</taxon>
        <taxon>Bacillati</taxon>
        <taxon>Bacillota</taxon>
        <taxon>Bacilli</taxon>
        <taxon>Bacillales</taxon>
        <taxon>Paenibacillaceae</taxon>
        <taxon>Paenibacillus</taxon>
    </lineage>
</organism>